<keyword evidence="2" id="KW-1185">Reference proteome</keyword>
<sequence length="67" mass="7376">MEAPPCSQDEYYLAWVTSPETTIVGEACKAVYYMGESIVTVGLMNGQSVVDIDEKQYNANRKPLSPS</sequence>
<dbReference type="EMBL" id="JANPWZ010003169">
    <property type="protein sequence ID" value="KAJ3553959.1"/>
    <property type="molecule type" value="Genomic_DNA"/>
</dbReference>
<dbReference type="Proteomes" id="UP001148614">
    <property type="component" value="Unassembled WGS sequence"/>
</dbReference>
<organism evidence="1 2">
    <name type="scientific">Xylaria arbuscula</name>
    <dbReference type="NCBI Taxonomy" id="114810"/>
    <lineage>
        <taxon>Eukaryota</taxon>
        <taxon>Fungi</taxon>
        <taxon>Dikarya</taxon>
        <taxon>Ascomycota</taxon>
        <taxon>Pezizomycotina</taxon>
        <taxon>Sordariomycetes</taxon>
        <taxon>Xylariomycetidae</taxon>
        <taxon>Xylariales</taxon>
        <taxon>Xylariaceae</taxon>
        <taxon>Xylaria</taxon>
    </lineage>
</organism>
<gene>
    <name evidence="1" type="ORF">NPX13_g10749</name>
</gene>
<dbReference type="AlphaFoldDB" id="A0A9W8N456"/>
<protein>
    <submittedName>
        <fullName evidence="1">Uncharacterized protein</fullName>
    </submittedName>
</protein>
<proteinExistence type="predicted"/>
<name>A0A9W8N456_9PEZI</name>
<comment type="caution">
    <text evidence="1">The sequence shown here is derived from an EMBL/GenBank/DDBJ whole genome shotgun (WGS) entry which is preliminary data.</text>
</comment>
<reference evidence="1" key="1">
    <citation type="submission" date="2022-07" db="EMBL/GenBank/DDBJ databases">
        <title>Genome Sequence of Xylaria arbuscula.</title>
        <authorList>
            <person name="Buettner E."/>
        </authorList>
    </citation>
    <scope>NUCLEOTIDE SEQUENCE</scope>
    <source>
        <strain evidence="1">VT107</strain>
    </source>
</reference>
<evidence type="ECO:0000313" key="1">
    <source>
        <dbReference type="EMBL" id="KAJ3553959.1"/>
    </source>
</evidence>
<evidence type="ECO:0000313" key="2">
    <source>
        <dbReference type="Proteomes" id="UP001148614"/>
    </source>
</evidence>
<accession>A0A9W8N456</accession>